<reference evidence="2" key="1">
    <citation type="submission" date="2021-02" db="EMBL/GenBank/DDBJ databases">
        <title>Genome sequence Cadophora malorum strain M34.</title>
        <authorList>
            <person name="Stefanovic E."/>
            <person name="Vu D."/>
            <person name="Scully C."/>
            <person name="Dijksterhuis J."/>
            <person name="Roader J."/>
            <person name="Houbraken J."/>
        </authorList>
    </citation>
    <scope>NUCLEOTIDE SEQUENCE</scope>
    <source>
        <strain evidence="2">M34</strain>
    </source>
</reference>
<accession>A0A8H8BTB8</accession>
<dbReference type="PANTHER" id="PTHR37540:SF5">
    <property type="entry name" value="TRANSCRIPTION FACTOR DOMAIN-CONTAINING PROTEIN"/>
    <property type="match status" value="1"/>
</dbReference>
<dbReference type="Proteomes" id="UP000664132">
    <property type="component" value="Unassembled WGS sequence"/>
</dbReference>
<gene>
    <name evidence="2" type="ORF">IFR04_003627</name>
</gene>
<evidence type="ECO:0000313" key="2">
    <source>
        <dbReference type="EMBL" id="KAG4423261.1"/>
    </source>
</evidence>
<proteinExistence type="predicted"/>
<sequence length="386" mass="42880">MEQILTLEEPVLDLASCHSRDTIERTPDPKIQQQKAQGFEWILHNDANARRRARAHVTRGFRRQKAAQAQLLSSGSSSESPKTQKEDSCDNIEGVACHPVIKGVQAAQARDGEDVDAYGSVTAKAFRQELVLQKITRPDPFSAFPVKLSREKQELLDHFFFGLAPLSFIGDNRADFQPVKKLVFNMSLLGAPGFHVILAAAANDIAAARGVKTSEDGLRHQRKAISLVNRKLSDWKMENGNESLASVALLAGLELLFGTPRNFNTHMDGLAVMLKLRGGIERLRDEDTQVYHIISWFDYAGSCNLVSRRRFTTTSPPPISIDPFRSDPSGVPPKIIASLPAGYDLYQELMSTFSRLQTMTTIMHSKTSTAAQRCEVYESESSKTYT</sequence>
<name>A0A8H8BTB8_9HELO</name>
<dbReference type="InterPro" id="IPR021858">
    <property type="entry name" value="Fun_TF"/>
</dbReference>
<dbReference type="EMBL" id="JAFJYH010000037">
    <property type="protein sequence ID" value="KAG4423261.1"/>
    <property type="molecule type" value="Genomic_DNA"/>
</dbReference>
<dbReference type="Pfam" id="PF11951">
    <property type="entry name" value="Fungal_trans_2"/>
    <property type="match status" value="1"/>
</dbReference>
<keyword evidence="3" id="KW-1185">Reference proteome</keyword>
<evidence type="ECO:0000313" key="3">
    <source>
        <dbReference type="Proteomes" id="UP000664132"/>
    </source>
</evidence>
<feature type="region of interest" description="Disordered" evidence="1">
    <location>
        <begin position="68"/>
        <end position="89"/>
    </location>
</feature>
<dbReference type="AlphaFoldDB" id="A0A8H8BTB8"/>
<evidence type="ECO:0008006" key="4">
    <source>
        <dbReference type="Google" id="ProtNLM"/>
    </source>
</evidence>
<protein>
    <recommendedName>
        <fullName evidence="4">Transcription factor domain-containing protein</fullName>
    </recommendedName>
</protein>
<comment type="caution">
    <text evidence="2">The sequence shown here is derived from an EMBL/GenBank/DDBJ whole genome shotgun (WGS) entry which is preliminary data.</text>
</comment>
<organism evidence="2 3">
    <name type="scientific">Cadophora malorum</name>
    <dbReference type="NCBI Taxonomy" id="108018"/>
    <lineage>
        <taxon>Eukaryota</taxon>
        <taxon>Fungi</taxon>
        <taxon>Dikarya</taxon>
        <taxon>Ascomycota</taxon>
        <taxon>Pezizomycotina</taxon>
        <taxon>Leotiomycetes</taxon>
        <taxon>Helotiales</taxon>
        <taxon>Ploettnerulaceae</taxon>
        <taxon>Cadophora</taxon>
    </lineage>
</organism>
<dbReference type="OrthoDB" id="3469225at2759"/>
<dbReference type="PANTHER" id="PTHR37540">
    <property type="entry name" value="TRANSCRIPTION FACTOR (ACR-2), PUTATIVE-RELATED-RELATED"/>
    <property type="match status" value="1"/>
</dbReference>
<evidence type="ECO:0000256" key="1">
    <source>
        <dbReference type="SAM" id="MobiDB-lite"/>
    </source>
</evidence>